<reference evidence="2" key="1">
    <citation type="submission" date="2016-10" db="EMBL/GenBank/DDBJ databases">
        <authorList>
            <person name="Varghese N."/>
            <person name="Submissions S."/>
        </authorList>
    </citation>
    <scope>NUCLEOTIDE SEQUENCE [LARGE SCALE GENOMIC DNA]</scope>
    <source>
        <strain evidence="2">NLAE-zl-G277</strain>
    </source>
</reference>
<keyword evidence="2" id="KW-1185">Reference proteome</keyword>
<dbReference type="RefSeq" id="WP_092367134.1">
    <property type="nucleotide sequence ID" value="NZ_FOIM01000021.1"/>
</dbReference>
<dbReference type="AlphaFoldDB" id="A0A1I0IJ07"/>
<name>A0A1I0IJ07_9FIRM</name>
<accession>A0A1I0IJ07</accession>
<evidence type="ECO:0000313" key="1">
    <source>
        <dbReference type="EMBL" id="SET96212.1"/>
    </source>
</evidence>
<organism evidence="1 2">
    <name type="scientific">Enterocloster lavalensis</name>
    <dbReference type="NCBI Taxonomy" id="460384"/>
    <lineage>
        <taxon>Bacteria</taxon>
        <taxon>Bacillati</taxon>
        <taxon>Bacillota</taxon>
        <taxon>Clostridia</taxon>
        <taxon>Lachnospirales</taxon>
        <taxon>Lachnospiraceae</taxon>
        <taxon>Enterocloster</taxon>
    </lineage>
</organism>
<proteinExistence type="predicted"/>
<evidence type="ECO:0000313" key="2">
    <source>
        <dbReference type="Proteomes" id="UP000198508"/>
    </source>
</evidence>
<dbReference type="EMBL" id="FOIM01000021">
    <property type="protein sequence ID" value="SET96212.1"/>
    <property type="molecule type" value="Genomic_DNA"/>
</dbReference>
<dbReference type="Proteomes" id="UP000198508">
    <property type="component" value="Unassembled WGS sequence"/>
</dbReference>
<sequence length="397" mass="46342">MLVTDISLCQFYREISKRAKNKNYVWIISLIARHADAKEMYEKLEQDWTSIDNLTNDKILFVFSTNLISNSNSFFHTPGRESYVGRMCPFAEMLNGEDIRDNYGDLWNLYDNFDKVDWKQKHSLAITEFAKEYGISEEQLPAIFVWNLQTSRYKIMPLKADENLYQIIKKVIIKLEKLGDEDGELGKNLVDQKEKIWDDVFDEYHGKMEHKKSNAIPAEHEKILKELFRACVRMQGNSAYYGSEENYRNDYIRDMLITGGIDARDQTRQGLSQNGKESGELDLLICENELPVTVIEALNLTCVNKRYIDKHIEKIFNYDPAGNRYNILLSYVTVVDFPAFLKRYMAHIEAQTYPYPLSEVEECAMEEISFTNSTLIKSTYYRSGHKCTLYHVCVLIP</sequence>
<gene>
    <name evidence="1" type="ORF">SAMN05216313_12181</name>
</gene>
<protein>
    <submittedName>
        <fullName evidence="1">Uncharacterized protein</fullName>
    </submittedName>
</protein>